<evidence type="ECO:0000256" key="1">
    <source>
        <dbReference type="ARBA" id="ARBA00004141"/>
    </source>
</evidence>
<evidence type="ECO:0000256" key="8">
    <source>
        <dbReference type="NCBIfam" id="TIGR00445"/>
    </source>
</evidence>
<feature type="binding site" evidence="9">
    <location>
        <position position="195"/>
    </location>
    <ligand>
        <name>Mg(2+)</name>
        <dbReference type="ChEBI" id="CHEBI:18420"/>
    </ligand>
</feature>
<keyword evidence="7 9" id="KW-0479">Metal-binding</keyword>
<feature type="transmembrane region" description="Helical" evidence="7">
    <location>
        <begin position="94"/>
        <end position="116"/>
    </location>
</feature>
<feature type="transmembrane region" description="Helical" evidence="7">
    <location>
        <begin position="229"/>
        <end position="247"/>
    </location>
</feature>
<feature type="transmembrane region" description="Helical" evidence="7">
    <location>
        <begin position="259"/>
        <end position="277"/>
    </location>
</feature>
<dbReference type="EMBL" id="AP027924">
    <property type="protein sequence ID" value="BED92293.1"/>
    <property type="molecule type" value="Genomic_DNA"/>
</dbReference>
<reference evidence="10" key="1">
    <citation type="journal article" date="2023" name="ISME J.">
        <title>Emergence of putative energy parasites within Clostridia revealed by genome analysis of a novel endosymbiotic clade.</title>
        <authorList>
            <person name="Takahashi K."/>
            <person name="Kuwahara H."/>
            <person name="Horikawa Y."/>
            <person name="Izawa K."/>
            <person name="Kato D."/>
            <person name="Inagaki T."/>
            <person name="Yuki M."/>
            <person name="Ohkuma M."/>
            <person name="Hongoh Y."/>
        </authorList>
    </citation>
    <scope>NUCLEOTIDE SEQUENCE</scope>
    <source>
        <strain evidence="10">CfP3-15</strain>
    </source>
</reference>
<dbReference type="PROSITE" id="PS01347">
    <property type="entry name" value="MRAY_1"/>
    <property type="match status" value="1"/>
</dbReference>
<evidence type="ECO:0000256" key="9">
    <source>
        <dbReference type="PIRSR" id="PIRSR600715-1"/>
    </source>
</evidence>
<evidence type="ECO:0000256" key="7">
    <source>
        <dbReference type="HAMAP-Rule" id="MF_00038"/>
    </source>
</evidence>
<feature type="binding site" evidence="9">
    <location>
        <position position="255"/>
    </location>
    <ligand>
        <name>Mg(2+)</name>
        <dbReference type="ChEBI" id="CHEBI:18420"/>
    </ligand>
</feature>
<dbReference type="EC" id="2.7.8.13" evidence="7 8"/>
<protein>
    <recommendedName>
        <fullName evidence="7 8">Phospho-N-acetylmuramoyl-pentapeptide-transferase</fullName>
        <ecNumber evidence="7 8">2.7.8.13</ecNumber>
    </recommendedName>
    <alternativeName>
        <fullName evidence="7">UDP-MurNAc-pentapeptide phosphotransferase</fullName>
    </alternativeName>
</protein>
<proteinExistence type="inferred from homology"/>
<dbReference type="PANTHER" id="PTHR22926:SF5">
    <property type="entry name" value="PHOSPHO-N-ACETYLMURAMOYL-PENTAPEPTIDE-TRANSFERASE HOMOLOG"/>
    <property type="match status" value="1"/>
</dbReference>
<dbReference type="GO" id="GO:0008963">
    <property type="term" value="F:phospho-N-acetylmuramoyl-pentapeptide-transferase activity"/>
    <property type="evidence" value="ECO:0007669"/>
    <property type="project" value="UniProtKB-UniRule"/>
</dbReference>
<feature type="transmembrane region" description="Helical" evidence="7">
    <location>
        <begin position="62"/>
        <end position="82"/>
    </location>
</feature>
<keyword evidence="7" id="KW-0132">Cell division</keyword>
<dbReference type="PANTHER" id="PTHR22926">
    <property type="entry name" value="PHOSPHO-N-ACETYLMURAMOYL-PENTAPEPTIDE-TRANSFERASE"/>
    <property type="match status" value="1"/>
</dbReference>
<evidence type="ECO:0000256" key="3">
    <source>
        <dbReference type="ARBA" id="ARBA00022679"/>
    </source>
</evidence>
<organism evidence="10">
    <name type="scientific">Candidatus Improbicoccus pseudotrichonymphae</name>
    <dbReference type="NCBI Taxonomy" id="3033792"/>
    <lineage>
        <taxon>Bacteria</taxon>
        <taxon>Bacillati</taxon>
        <taxon>Bacillota</taxon>
        <taxon>Clostridia</taxon>
        <taxon>Candidatus Improbicoccus</taxon>
    </lineage>
</organism>
<feature type="transmembrane region" description="Helical" evidence="7">
    <location>
        <begin position="136"/>
        <end position="157"/>
    </location>
</feature>
<keyword evidence="7" id="KW-0133">Cell shape</keyword>
<dbReference type="GO" id="GO:0046872">
    <property type="term" value="F:metal ion binding"/>
    <property type="evidence" value="ECO:0007669"/>
    <property type="project" value="UniProtKB-KW"/>
</dbReference>
<dbReference type="InterPro" id="IPR003524">
    <property type="entry name" value="PNAcMuramoyl-5peptid_Trfase"/>
</dbReference>
<dbReference type="GO" id="GO:0008360">
    <property type="term" value="P:regulation of cell shape"/>
    <property type="evidence" value="ECO:0007669"/>
    <property type="project" value="UniProtKB-KW"/>
</dbReference>
<evidence type="ECO:0000256" key="5">
    <source>
        <dbReference type="ARBA" id="ARBA00022989"/>
    </source>
</evidence>
<keyword evidence="7" id="KW-0131">Cell cycle</keyword>
<dbReference type="CDD" id="cd06852">
    <property type="entry name" value="GT_MraY"/>
    <property type="match status" value="1"/>
</dbReference>
<keyword evidence="6 7" id="KW-0472">Membrane</keyword>
<comment type="function">
    <text evidence="7">Catalyzes the initial step of the lipid cycle reactions in the biosynthesis of the cell wall peptidoglycan: transfers peptidoglycan precursor phospho-MurNAc-pentapeptide from UDP-MurNAc-pentapeptide onto the lipid carrier undecaprenyl phosphate, yielding undecaprenyl-pyrophosphoryl-MurNAc-pentapeptide, known as lipid I.</text>
</comment>
<keyword evidence="7" id="KW-0573">Peptidoglycan synthesis</keyword>
<dbReference type="NCBIfam" id="TIGR00445">
    <property type="entry name" value="mraY"/>
    <property type="match status" value="1"/>
</dbReference>
<dbReference type="Pfam" id="PF00953">
    <property type="entry name" value="Glycos_transf_4"/>
    <property type="match status" value="1"/>
</dbReference>
<sequence>MFDFLNLWTLFNSITMLISFTTTVVVGKILIQVLSKLKYSQSILEIGPSWHKIKQGTPTMGGISLIVSVLVSSLLIPAYYLFSNLKDVVFFENKVVIVKIFAGSLMSVLFGFIGFVDDLTKIRNKKNLGLTPIQKLILQFLVSIVYLGLIYTSEMFYSSRINTSVNIPFLGNLNLGIFYWPISAIVIVAIVNAVNLTDGIDGLCSSISFVAGIGFMFAGRLLFMFGFSVLGAALIGSCLGFLVWNFHPAKIFMGDTGSLFLGGFICSIGFGMGNISLLLLLSAVYLIEMLSVILQVIYFKISNGKRLFKMSPIHHHFEMSGLKETRICLTFSCVAIIFTLIALFLLIHGII</sequence>
<evidence type="ECO:0000256" key="4">
    <source>
        <dbReference type="ARBA" id="ARBA00022692"/>
    </source>
</evidence>
<keyword evidence="3 7" id="KW-0808">Transferase</keyword>
<feature type="transmembrane region" description="Helical" evidence="7">
    <location>
        <begin position="177"/>
        <end position="196"/>
    </location>
</feature>
<comment type="subcellular location">
    <subcellularLocation>
        <location evidence="7">Cell membrane</location>
        <topology evidence="7">Multi-pass membrane protein</topology>
    </subcellularLocation>
    <subcellularLocation>
        <location evidence="1">Membrane</location>
        <topology evidence="1">Multi-pass membrane protein</topology>
    </subcellularLocation>
</comment>
<comment type="similarity">
    <text evidence="2 7">Belongs to the glycosyltransferase 4 family. MraY subfamily.</text>
</comment>
<keyword evidence="7" id="KW-0961">Cell wall biogenesis/degradation</keyword>
<dbReference type="KEGG" id="ips:CfP315_0908"/>
<dbReference type="InterPro" id="IPR018480">
    <property type="entry name" value="PNAcMuramoyl-5peptid_Trfase_CS"/>
</dbReference>
<feature type="transmembrane region" description="Helical" evidence="7">
    <location>
        <begin position="327"/>
        <end position="350"/>
    </location>
</feature>
<dbReference type="GO" id="GO:0009252">
    <property type="term" value="P:peptidoglycan biosynthetic process"/>
    <property type="evidence" value="ECO:0007669"/>
    <property type="project" value="UniProtKB-UniRule"/>
</dbReference>
<dbReference type="GO" id="GO:0005886">
    <property type="term" value="C:plasma membrane"/>
    <property type="evidence" value="ECO:0007669"/>
    <property type="project" value="UniProtKB-SubCell"/>
</dbReference>
<comment type="cofactor">
    <cofactor evidence="7 9">
        <name>Mg(2+)</name>
        <dbReference type="ChEBI" id="CHEBI:18420"/>
    </cofactor>
</comment>
<feature type="transmembrane region" description="Helical" evidence="7">
    <location>
        <begin position="283"/>
        <end position="301"/>
    </location>
</feature>
<evidence type="ECO:0000313" key="10">
    <source>
        <dbReference type="EMBL" id="BED92293.1"/>
    </source>
</evidence>
<comment type="pathway">
    <text evidence="7">Cell wall biogenesis; peptidoglycan biosynthesis.</text>
</comment>
<dbReference type="InterPro" id="IPR000715">
    <property type="entry name" value="Glycosyl_transferase_4"/>
</dbReference>
<keyword evidence="7" id="KW-1003">Cell membrane</keyword>
<dbReference type="AlphaFoldDB" id="A0AA48KXD5"/>
<dbReference type="Proteomes" id="UP001337580">
    <property type="component" value="Chromosome"/>
</dbReference>
<evidence type="ECO:0000256" key="6">
    <source>
        <dbReference type="ARBA" id="ARBA00023136"/>
    </source>
</evidence>
<evidence type="ECO:0000256" key="2">
    <source>
        <dbReference type="ARBA" id="ARBA00005583"/>
    </source>
</evidence>
<comment type="catalytic activity">
    <reaction evidence="7">
        <text>UDP-N-acetyl-alpha-D-muramoyl-L-alanyl-gamma-D-glutamyl-meso-2,6-diaminopimeloyl-D-alanyl-D-alanine + di-trans,octa-cis-undecaprenyl phosphate = di-trans,octa-cis-undecaprenyl diphospho-N-acetyl-alpha-D-muramoyl-L-alanyl-D-glutamyl-meso-2,6-diaminopimeloyl-D-alanyl-D-alanine + UMP</text>
        <dbReference type="Rhea" id="RHEA:28386"/>
        <dbReference type="ChEBI" id="CHEBI:57865"/>
        <dbReference type="ChEBI" id="CHEBI:60392"/>
        <dbReference type="ChEBI" id="CHEBI:61386"/>
        <dbReference type="ChEBI" id="CHEBI:61387"/>
        <dbReference type="EC" id="2.7.8.13"/>
    </reaction>
</comment>
<gene>
    <name evidence="7" type="primary">mraY</name>
    <name evidence="10" type="ORF">CfP315_0908</name>
</gene>
<dbReference type="HAMAP" id="MF_00038">
    <property type="entry name" value="MraY"/>
    <property type="match status" value="1"/>
</dbReference>
<keyword evidence="7 9" id="KW-0460">Magnesium</keyword>
<feature type="transmembrane region" description="Helical" evidence="7">
    <location>
        <begin position="6"/>
        <end position="31"/>
    </location>
</feature>
<dbReference type="GO" id="GO:0071555">
    <property type="term" value="P:cell wall organization"/>
    <property type="evidence" value="ECO:0007669"/>
    <property type="project" value="UniProtKB-KW"/>
</dbReference>
<keyword evidence="4 7" id="KW-0812">Transmembrane</keyword>
<dbReference type="PROSITE" id="PS01348">
    <property type="entry name" value="MRAY_2"/>
    <property type="match status" value="1"/>
</dbReference>
<name>A0AA48KXD5_9FIRM</name>
<keyword evidence="5 7" id="KW-1133">Transmembrane helix</keyword>
<dbReference type="GO" id="GO:0051301">
    <property type="term" value="P:cell division"/>
    <property type="evidence" value="ECO:0007669"/>
    <property type="project" value="UniProtKB-KW"/>
</dbReference>
<accession>A0AA48KXD5</accession>